<dbReference type="InterPro" id="IPR001223">
    <property type="entry name" value="Glyco_hydro18_cat"/>
</dbReference>
<dbReference type="PROSITE" id="PS51910">
    <property type="entry name" value="GH18_2"/>
    <property type="match status" value="1"/>
</dbReference>
<dbReference type="InterPro" id="IPR011583">
    <property type="entry name" value="Chitinase_II/V-like_cat"/>
</dbReference>
<comment type="caution">
    <text evidence="4">The sequence shown here is derived from an EMBL/GenBank/DDBJ whole genome shotgun (WGS) entry which is preliminary data.</text>
</comment>
<feature type="domain" description="GH18" evidence="3">
    <location>
        <begin position="28"/>
        <end position="354"/>
    </location>
</feature>
<reference evidence="4 5" key="1">
    <citation type="submission" date="2018-11" db="EMBL/GenBank/DDBJ databases">
        <title>Rhodococcus spongicola sp. nov. and Rhodococcus xishaensis sp. nov. from marine sponges.</title>
        <authorList>
            <person name="Li L."/>
            <person name="Lin H.W."/>
        </authorList>
    </citation>
    <scope>NUCLEOTIDE SEQUENCE [LARGE SCALE GENOMIC DNA]</scope>
    <source>
        <strain evidence="4 5">CCTCC AB2014297</strain>
    </source>
</reference>
<dbReference type="InterPro" id="IPR041704">
    <property type="entry name" value="CFLE_GH18"/>
</dbReference>
<dbReference type="Gene3D" id="3.20.20.80">
    <property type="entry name" value="Glycosidases"/>
    <property type="match status" value="1"/>
</dbReference>
<dbReference type="SUPFAM" id="SSF51445">
    <property type="entry name" value="(Trans)glycosidases"/>
    <property type="match status" value="1"/>
</dbReference>
<gene>
    <name evidence="4" type="ORF">EGT67_23100</name>
</gene>
<keyword evidence="2" id="KW-0326">Glycosidase</keyword>
<keyword evidence="5" id="KW-1185">Reference proteome</keyword>
<accession>A0A3S3AS30</accession>
<evidence type="ECO:0000256" key="2">
    <source>
        <dbReference type="ARBA" id="ARBA00023295"/>
    </source>
</evidence>
<dbReference type="EMBL" id="RKLP01000014">
    <property type="protein sequence ID" value="RVW07122.1"/>
    <property type="molecule type" value="Genomic_DNA"/>
</dbReference>
<dbReference type="OrthoDB" id="276604at2"/>
<dbReference type="GO" id="GO:0016798">
    <property type="term" value="F:hydrolase activity, acting on glycosyl bonds"/>
    <property type="evidence" value="ECO:0007669"/>
    <property type="project" value="UniProtKB-KW"/>
</dbReference>
<name>A0A3S3AS30_9NOCA</name>
<dbReference type="CDD" id="cd02874">
    <property type="entry name" value="GH18_CFLE_spore_hydrolase"/>
    <property type="match status" value="1"/>
</dbReference>
<keyword evidence="1 4" id="KW-0378">Hydrolase</keyword>
<dbReference type="InterPro" id="IPR017853">
    <property type="entry name" value="GH"/>
</dbReference>
<dbReference type="Proteomes" id="UP000286208">
    <property type="component" value="Unassembled WGS sequence"/>
</dbReference>
<dbReference type="SMART" id="SM00636">
    <property type="entry name" value="Glyco_18"/>
    <property type="match status" value="1"/>
</dbReference>
<dbReference type="PANTHER" id="PTHR46066">
    <property type="entry name" value="CHITINASE DOMAIN-CONTAINING PROTEIN 1 FAMILY MEMBER"/>
    <property type="match status" value="1"/>
</dbReference>
<protein>
    <submittedName>
        <fullName evidence="4">Peptidoglycan hydrolase</fullName>
    </submittedName>
</protein>
<dbReference type="AlphaFoldDB" id="A0A3S3AS30"/>
<dbReference type="GO" id="GO:0005975">
    <property type="term" value="P:carbohydrate metabolic process"/>
    <property type="evidence" value="ECO:0007669"/>
    <property type="project" value="InterPro"/>
</dbReference>
<evidence type="ECO:0000313" key="5">
    <source>
        <dbReference type="Proteomes" id="UP000286208"/>
    </source>
</evidence>
<dbReference type="GO" id="GO:0008061">
    <property type="term" value="F:chitin binding"/>
    <property type="evidence" value="ECO:0007669"/>
    <property type="project" value="InterPro"/>
</dbReference>
<organism evidence="4 5">
    <name type="scientific">Prescottella agglutinans</name>
    <dbReference type="NCBI Taxonomy" id="1644129"/>
    <lineage>
        <taxon>Bacteria</taxon>
        <taxon>Bacillati</taxon>
        <taxon>Actinomycetota</taxon>
        <taxon>Actinomycetes</taxon>
        <taxon>Mycobacteriales</taxon>
        <taxon>Nocardiaceae</taxon>
        <taxon>Prescottella</taxon>
    </lineage>
</organism>
<dbReference type="PANTHER" id="PTHR46066:SF2">
    <property type="entry name" value="CHITINASE DOMAIN-CONTAINING PROTEIN 1"/>
    <property type="match status" value="1"/>
</dbReference>
<dbReference type="Gene3D" id="3.10.50.10">
    <property type="match status" value="1"/>
</dbReference>
<dbReference type="Pfam" id="PF00704">
    <property type="entry name" value="Glyco_hydro_18"/>
    <property type="match status" value="1"/>
</dbReference>
<proteinExistence type="predicted"/>
<sequence length="354" mass="38376">MTHRLTRREGPRTCMTVALAATAALSQLNSDAYLARPPELPLVIGAIPYWDRSAALMSTYTHVRYLDIVSPWSYSVAADGTVAATSGSDLDADSAMATRLGASNIRTIPTITNTTAGEWDRDTVASVLSDPSLRGAHIDALTALVREHGFDGVQIDYENLLSADRVGFSTFVGELGAALHRIGRVLHVAVHAKPNDAGYGPHNEAQDYAAVARGADKVIVMAYDRHWATSTAGPIAPYDWVEEVLRYAITQIPREKLVLGVGLYGYDWVGSSATPLTWTQVMSIAAAQKPLLSWDETSRSTHFAYILDGILHEVWFENARSVEAKIDLARRHGLAGVALWRLGGEDPSIWGLGP</sequence>
<evidence type="ECO:0000256" key="1">
    <source>
        <dbReference type="ARBA" id="ARBA00022801"/>
    </source>
</evidence>
<evidence type="ECO:0000313" key="4">
    <source>
        <dbReference type="EMBL" id="RVW07122.1"/>
    </source>
</evidence>
<dbReference type="InterPro" id="IPR029070">
    <property type="entry name" value="Chitinase_insertion_sf"/>
</dbReference>
<evidence type="ECO:0000259" key="3">
    <source>
        <dbReference type="PROSITE" id="PS51910"/>
    </source>
</evidence>